<accession>A0AAW2ZPM0</accession>
<dbReference type="InterPro" id="IPR003673">
    <property type="entry name" value="CoA-Trfase_fam_III"/>
</dbReference>
<name>A0AAW2ZPM0_9EUKA</name>
<comment type="similarity">
    <text evidence="1">Belongs to the CoA-transferase III family.</text>
</comment>
<gene>
    <name evidence="2" type="ORF">AKO1_010244</name>
</gene>
<dbReference type="AlphaFoldDB" id="A0AAW2ZPM0"/>
<dbReference type="Pfam" id="PF02515">
    <property type="entry name" value="CoA_transf_3"/>
    <property type="match status" value="1"/>
</dbReference>
<dbReference type="PANTHER" id="PTHR48228:SF5">
    <property type="entry name" value="ALPHA-METHYLACYL-COA RACEMASE"/>
    <property type="match status" value="1"/>
</dbReference>
<dbReference type="Proteomes" id="UP001431209">
    <property type="component" value="Unassembled WGS sequence"/>
</dbReference>
<dbReference type="Gene3D" id="3.40.50.10540">
    <property type="entry name" value="Crotonobetainyl-coa:carnitine coa-transferase, domain 1"/>
    <property type="match status" value="1"/>
</dbReference>
<dbReference type="EMBL" id="JAOPGA020001865">
    <property type="protein sequence ID" value="KAL0491807.1"/>
    <property type="molecule type" value="Genomic_DNA"/>
</dbReference>
<dbReference type="SUPFAM" id="SSF89796">
    <property type="entry name" value="CoA-transferase family III (CaiB/BaiF)"/>
    <property type="match status" value="1"/>
</dbReference>
<evidence type="ECO:0000313" key="3">
    <source>
        <dbReference type="Proteomes" id="UP001431209"/>
    </source>
</evidence>
<protein>
    <submittedName>
        <fullName evidence="2">Acetyl-CoA:oxalate CoA-transferase</fullName>
    </submittedName>
</protein>
<dbReference type="Gene3D" id="3.30.1540.10">
    <property type="entry name" value="formyl-coa transferase, domain 3"/>
    <property type="match status" value="1"/>
</dbReference>
<evidence type="ECO:0000313" key="2">
    <source>
        <dbReference type="EMBL" id="KAL0491807.1"/>
    </source>
</evidence>
<reference evidence="2 3" key="1">
    <citation type="submission" date="2024-03" db="EMBL/GenBank/DDBJ databases">
        <title>The Acrasis kona genome and developmental transcriptomes reveal deep origins of eukaryotic multicellular pathways.</title>
        <authorList>
            <person name="Sheikh S."/>
            <person name="Fu C.-J."/>
            <person name="Brown M.W."/>
            <person name="Baldauf S.L."/>
        </authorList>
    </citation>
    <scope>NUCLEOTIDE SEQUENCE [LARGE SCALE GENOMIC DNA]</scope>
    <source>
        <strain evidence="2 3">ATCC MYA-3509</strain>
    </source>
</reference>
<organism evidence="2 3">
    <name type="scientific">Acrasis kona</name>
    <dbReference type="NCBI Taxonomy" id="1008807"/>
    <lineage>
        <taxon>Eukaryota</taxon>
        <taxon>Discoba</taxon>
        <taxon>Heterolobosea</taxon>
        <taxon>Tetramitia</taxon>
        <taxon>Eutetramitia</taxon>
        <taxon>Acrasidae</taxon>
        <taxon>Acrasis</taxon>
    </lineage>
</organism>
<dbReference type="PANTHER" id="PTHR48228">
    <property type="entry name" value="SUCCINYL-COA--D-CITRAMALATE COA-TRANSFERASE"/>
    <property type="match status" value="1"/>
</dbReference>
<comment type="caution">
    <text evidence="2">The sequence shown here is derived from an EMBL/GenBank/DDBJ whole genome shotgun (WGS) entry which is preliminary data.</text>
</comment>
<dbReference type="GO" id="GO:0003824">
    <property type="term" value="F:catalytic activity"/>
    <property type="evidence" value="ECO:0007669"/>
    <property type="project" value="InterPro"/>
</dbReference>
<dbReference type="InterPro" id="IPR044855">
    <property type="entry name" value="CoA-Trfase_III_dom3_sf"/>
</dbReference>
<dbReference type="InterPro" id="IPR023606">
    <property type="entry name" value="CoA-Trfase_III_dom_1_sf"/>
</dbReference>
<proteinExistence type="inferred from homology"/>
<evidence type="ECO:0000256" key="1">
    <source>
        <dbReference type="ARBA" id="ARBA00008383"/>
    </source>
</evidence>
<dbReference type="InterPro" id="IPR050509">
    <property type="entry name" value="CoA-transferase_III"/>
</dbReference>
<keyword evidence="3" id="KW-1185">Reference proteome</keyword>
<sequence>MTQLQGIRVLDLSRLYPGPLASLMLSDMGAEVIKVEDLSGDGMRHFPPFAKDGNSISFHAMNRGKKSITLDLKSKNGRDQLFSLIKDADVLIESFRPLVLEKLLQVKNIEELLQINPKLVVARISAFGQSAPSDLKNIPAHDMNSLARAGVFHINNLSKHAPSPMPIQAADLLSGYTCCMQICAALFAIKNKNNTNGTVIDVSMYDVSLASIMMPLSKYLYNKEAISGGRDALSGSLCCYDIYKTKDGFLSVACLEVHFWRGFAKAIGLHESLHGPKAMFCTGEDKNKLQKLIQEKLMNKSAHEWEKLLAFELKLPVLELRAPETALEDPMIKSRRMISDMGDGFSVFNPGLDYTSFLSSKELDSQHAPALGEHNNQILSRL</sequence>